<comment type="caution">
    <text evidence="2">The sequence shown here is derived from an EMBL/GenBank/DDBJ whole genome shotgun (WGS) entry which is preliminary data.</text>
</comment>
<accession>A0ABV7TS77</accession>
<dbReference type="Proteomes" id="UP001595636">
    <property type="component" value="Unassembled WGS sequence"/>
</dbReference>
<proteinExistence type="predicted"/>
<dbReference type="InterPro" id="IPR003607">
    <property type="entry name" value="HD/PDEase_dom"/>
</dbReference>
<gene>
    <name evidence="2" type="ORF">ACFOKJ_05550</name>
</gene>
<dbReference type="Pfam" id="PF13487">
    <property type="entry name" value="HD_5"/>
    <property type="match status" value="1"/>
</dbReference>
<dbReference type="RefSeq" id="WP_390277307.1">
    <property type="nucleotide sequence ID" value="NZ_JBHRYH010000012.1"/>
</dbReference>
<feature type="domain" description="HD-GYP" evidence="1">
    <location>
        <begin position="93"/>
        <end position="290"/>
    </location>
</feature>
<dbReference type="InterPro" id="IPR037522">
    <property type="entry name" value="HD_GYP_dom"/>
</dbReference>
<dbReference type="PANTHER" id="PTHR43155:SF2">
    <property type="entry name" value="CYCLIC DI-GMP PHOSPHODIESTERASE PA4108"/>
    <property type="match status" value="1"/>
</dbReference>
<protein>
    <submittedName>
        <fullName evidence="2">HD-GYP domain-containing protein</fullName>
        <ecNumber evidence="2">3.1.4.-</ecNumber>
    </submittedName>
</protein>
<dbReference type="CDD" id="cd00077">
    <property type="entry name" value="HDc"/>
    <property type="match status" value="1"/>
</dbReference>
<dbReference type="PROSITE" id="PS51832">
    <property type="entry name" value="HD_GYP"/>
    <property type="match status" value="1"/>
</dbReference>
<keyword evidence="3" id="KW-1185">Reference proteome</keyword>
<dbReference type="EMBL" id="JBHRYH010000012">
    <property type="protein sequence ID" value="MFC3625614.1"/>
    <property type="molecule type" value="Genomic_DNA"/>
</dbReference>
<evidence type="ECO:0000313" key="2">
    <source>
        <dbReference type="EMBL" id="MFC3625614.1"/>
    </source>
</evidence>
<dbReference type="PANTHER" id="PTHR43155">
    <property type="entry name" value="CYCLIC DI-GMP PHOSPHODIESTERASE PA4108-RELATED"/>
    <property type="match status" value="1"/>
</dbReference>
<reference evidence="3" key="1">
    <citation type="journal article" date="2019" name="Int. J. Syst. Evol. Microbiol.">
        <title>The Global Catalogue of Microorganisms (GCM) 10K type strain sequencing project: providing services to taxonomists for standard genome sequencing and annotation.</title>
        <authorList>
            <consortium name="The Broad Institute Genomics Platform"/>
            <consortium name="The Broad Institute Genome Sequencing Center for Infectious Disease"/>
            <person name="Wu L."/>
            <person name="Ma J."/>
        </authorList>
    </citation>
    <scope>NUCLEOTIDE SEQUENCE [LARGE SCALE GENOMIC DNA]</scope>
    <source>
        <strain evidence="3">KCTC 42195</strain>
    </source>
</reference>
<dbReference type="GO" id="GO:0016787">
    <property type="term" value="F:hydrolase activity"/>
    <property type="evidence" value="ECO:0007669"/>
    <property type="project" value="UniProtKB-KW"/>
</dbReference>
<keyword evidence="2" id="KW-0378">Hydrolase</keyword>
<sequence>MTLSPSRYQLPDSLFYQNRLSQAGDWHYVLSDRFRELLLRPYKGRELPVLPAAQPDALLEGQALAQHFAQLQYLAAPLLQADDLEALLARVQALASRSVDGAIASIMLGSWQDYTAQHAINAALLACLLGQALQLPPDEQHSLALAALCMNLGAAALHNELSQHDGPLSTAQRKQIQIHPLVSSALLRELGYQQALLHQCLLGHHEHPDGSGYPFHLNKDDISPLALLLRMIDISTAKLMPRSYRQAVPAQRALAQLYTQQSDEQFDPVHTAQLVKLLGVYPSGSFVRLASGDTAMVVAQGEQLNRPQLVLLRDMEQRLDAEQHEISSQLTVQVETRHLQRLGQLWPLA</sequence>
<evidence type="ECO:0000313" key="3">
    <source>
        <dbReference type="Proteomes" id="UP001595636"/>
    </source>
</evidence>
<organism evidence="2 3">
    <name type="scientific">Vogesella amnigena</name>
    <dbReference type="NCBI Taxonomy" id="1507449"/>
    <lineage>
        <taxon>Bacteria</taxon>
        <taxon>Pseudomonadati</taxon>
        <taxon>Pseudomonadota</taxon>
        <taxon>Betaproteobacteria</taxon>
        <taxon>Neisseriales</taxon>
        <taxon>Chromobacteriaceae</taxon>
        <taxon>Vogesella</taxon>
    </lineage>
</organism>
<name>A0ABV7TS77_9NEIS</name>
<evidence type="ECO:0000259" key="1">
    <source>
        <dbReference type="PROSITE" id="PS51832"/>
    </source>
</evidence>
<dbReference type="SUPFAM" id="SSF109604">
    <property type="entry name" value="HD-domain/PDEase-like"/>
    <property type="match status" value="1"/>
</dbReference>
<dbReference type="Gene3D" id="1.10.3210.10">
    <property type="entry name" value="Hypothetical protein af1432"/>
    <property type="match status" value="1"/>
</dbReference>
<dbReference type="EC" id="3.1.4.-" evidence="2"/>